<protein>
    <submittedName>
        <fullName evidence="2">N-acetyltransferase</fullName>
    </submittedName>
</protein>
<comment type="caution">
    <text evidence="2">The sequence shown here is derived from an EMBL/GenBank/DDBJ whole genome shotgun (WGS) entry which is preliminary data.</text>
</comment>
<dbReference type="CDD" id="cd04301">
    <property type="entry name" value="NAT_SF"/>
    <property type="match status" value="1"/>
</dbReference>
<dbReference type="InterPro" id="IPR016181">
    <property type="entry name" value="Acyl_CoA_acyltransferase"/>
</dbReference>
<dbReference type="GO" id="GO:0016747">
    <property type="term" value="F:acyltransferase activity, transferring groups other than amino-acyl groups"/>
    <property type="evidence" value="ECO:0007669"/>
    <property type="project" value="InterPro"/>
</dbReference>
<proteinExistence type="predicted"/>
<dbReference type="Pfam" id="PF00583">
    <property type="entry name" value="Acetyltransf_1"/>
    <property type="match status" value="1"/>
</dbReference>
<evidence type="ECO:0000313" key="3">
    <source>
        <dbReference type="Proteomes" id="UP000235739"/>
    </source>
</evidence>
<dbReference type="InterPro" id="IPR000182">
    <property type="entry name" value="GNAT_dom"/>
</dbReference>
<evidence type="ECO:0000259" key="1">
    <source>
        <dbReference type="PROSITE" id="PS51186"/>
    </source>
</evidence>
<dbReference type="Gene3D" id="3.40.630.30">
    <property type="match status" value="1"/>
</dbReference>
<dbReference type="RefSeq" id="WP_013349857.1">
    <property type="nucleotide sequence ID" value="NZ_JABUYH010000002.1"/>
</dbReference>
<dbReference type="GeneID" id="303186107"/>
<feature type="domain" description="N-acetyltransferase" evidence="1">
    <location>
        <begin position="3"/>
        <end position="155"/>
    </location>
</feature>
<dbReference type="SUPFAM" id="SSF55729">
    <property type="entry name" value="Acyl-CoA N-acyltransferases (Nat)"/>
    <property type="match status" value="1"/>
</dbReference>
<name>A0A2N7S1Z3_9MICC</name>
<dbReference type="Proteomes" id="UP000235739">
    <property type="component" value="Unassembled WGS sequence"/>
</dbReference>
<dbReference type="OMA" id="QGERMGW"/>
<organism evidence="2 3">
    <name type="scientific">Glutamicibacter arilaitensis</name>
    <dbReference type="NCBI Taxonomy" id="256701"/>
    <lineage>
        <taxon>Bacteria</taxon>
        <taxon>Bacillati</taxon>
        <taxon>Actinomycetota</taxon>
        <taxon>Actinomycetes</taxon>
        <taxon>Micrococcales</taxon>
        <taxon>Micrococcaceae</taxon>
        <taxon>Glutamicibacter</taxon>
    </lineage>
</organism>
<accession>A0A2N7S1Z3</accession>
<reference evidence="2 3" key="1">
    <citation type="journal article" date="2017" name="Elife">
        <title>Extensive horizontal gene transfer in cheese-associated bacteria.</title>
        <authorList>
            <person name="Bonham K.S."/>
            <person name="Wolfe B.E."/>
            <person name="Dutton R.J."/>
        </authorList>
    </citation>
    <scope>NUCLEOTIDE SEQUENCE [LARGE SCALE GENOMIC DNA]</scope>
    <source>
        <strain evidence="2 3">JB182</strain>
    </source>
</reference>
<dbReference type="AlphaFoldDB" id="A0A2N7S1Z3"/>
<evidence type="ECO:0000313" key="2">
    <source>
        <dbReference type="EMBL" id="PMQ20178.1"/>
    </source>
</evidence>
<sequence>MPITFLPLPAEQFSSWMKRSTAEYIADLLASGVPDGKAREDAHTTMTRAFPYGLPSATNAVFTLESPALGNVGYLWIGCDSSGDPTSWWVWDIVIEAGHRGHGFGRQAMVLAEKYARSHDAQILGLNVFGFNRAARGLYESLGYETTSVKMRKTL</sequence>
<dbReference type="EMBL" id="PNQX01000001">
    <property type="protein sequence ID" value="PMQ20178.1"/>
    <property type="molecule type" value="Genomic_DNA"/>
</dbReference>
<gene>
    <name evidence="2" type="ORF">CIK84_00690</name>
</gene>
<dbReference type="PROSITE" id="PS51186">
    <property type="entry name" value="GNAT"/>
    <property type="match status" value="1"/>
</dbReference>
<keyword evidence="2" id="KW-0808">Transferase</keyword>